<keyword evidence="4" id="KW-1185">Reference proteome</keyword>
<protein>
    <submittedName>
        <fullName evidence="3">Uncharacterized protein</fullName>
    </submittedName>
</protein>
<dbReference type="OrthoDB" id="47456at2759"/>
<feature type="transmembrane region" description="Helical" evidence="2">
    <location>
        <begin position="168"/>
        <end position="187"/>
    </location>
</feature>
<feature type="region of interest" description="Disordered" evidence="1">
    <location>
        <begin position="1"/>
        <end position="22"/>
    </location>
</feature>
<feature type="transmembrane region" description="Helical" evidence="2">
    <location>
        <begin position="271"/>
        <end position="291"/>
    </location>
</feature>
<feature type="transmembrane region" description="Helical" evidence="2">
    <location>
        <begin position="105"/>
        <end position="126"/>
    </location>
</feature>
<keyword evidence="2" id="KW-0812">Transmembrane</keyword>
<gene>
    <name evidence="3" type="ORF">THAOC_35703</name>
</gene>
<name>K0R0H9_THAOC</name>
<dbReference type="Proteomes" id="UP000266841">
    <property type="component" value="Unassembled WGS sequence"/>
</dbReference>
<feature type="transmembrane region" description="Helical" evidence="2">
    <location>
        <begin position="229"/>
        <end position="259"/>
    </location>
</feature>
<evidence type="ECO:0000256" key="1">
    <source>
        <dbReference type="SAM" id="MobiDB-lite"/>
    </source>
</evidence>
<evidence type="ECO:0000256" key="2">
    <source>
        <dbReference type="SAM" id="Phobius"/>
    </source>
</evidence>
<comment type="caution">
    <text evidence="3">The sequence shown here is derived from an EMBL/GenBank/DDBJ whole genome shotgun (WGS) entry which is preliminary data.</text>
</comment>
<feature type="transmembrane region" description="Helical" evidence="2">
    <location>
        <begin position="66"/>
        <end position="85"/>
    </location>
</feature>
<feature type="transmembrane region" description="Helical" evidence="2">
    <location>
        <begin position="207"/>
        <end position="223"/>
    </location>
</feature>
<keyword evidence="2" id="KW-0472">Membrane</keyword>
<evidence type="ECO:0000313" key="4">
    <source>
        <dbReference type="Proteomes" id="UP000266841"/>
    </source>
</evidence>
<dbReference type="Gene3D" id="3.20.20.370">
    <property type="entry name" value="Glycoside hydrolase/deacetylase"/>
    <property type="match status" value="1"/>
</dbReference>
<dbReference type="OMA" id="THGQPNT"/>
<dbReference type="AlphaFoldDB" id="K0R0H9"/>
<organism evidence="3 4">
    <name type="scientific">Thalassiosira oceanica</name>
    <name type="common">Marine diatom</name>
    <dbReference type="NCBI Taxonomy" id="159749"/>
    <lineage>
        <taxon>Eukaryota</taxon>
        <taxon>Sar</taxon>
        <taxon>Stramenopiles</taxon>
        <taxon>Ochrophyta</taxon>
        <taxon>Bacillariophyta</taxon>
        <taxon>Coscinodiscophyceae</taxon>
        <taxon>Thalassiosirophycidae</taxon>
        <taxon>Thalassiosirales</taxon>
        <taxon>Thalassiosiraceae</taxon>
        <taxon>Thalassiosira</taxon>
    </lineage>
</organism>
<reference evidence="3 4" key="1">
    <citation type="journal article" date="2012" name="Genome Biol.">
        <title>Genome and low-iron response of an oceanic diatom adapted to chronic iron limitation.</title>
        <authorList>
            <person name="Lommer M."/>
            <person name="Specht M."/>
            <person name="Roy A.S."/>
            <person name="Kraemer L."/>
            <person name="Andreson R."/>
            <person name="Gutowska M.A."/>
            <person name="Wolf J."/>
            <person name="Bergner S.V."/>
            <person name="Schilhabel M.B."/>
            <person name="Klostermeier U.C."/>
            <person name="Beiko R.G."/>
            <person name="Rosenstiel P."/>
            <person name="Hippler M."/>
            <person name="Laroche J."/>
        </authorList>
    </citation>
    <scope>NUCLEOTIDE SEQUENCE [LARGE SCALE GENOMIC DNA]</scope>
    <source>
        <strain evidence="3 4">CCMP1005</strain>
    </source>
</reference>
<feature type="transmembrane region" description="Helical" evidence="2">
    <location>
        <begin position="30"/>
        <end position="54"/>
    </location>
</feature>
<accession>K0R0H9</accession>
<evidence type="ECO:0000313" key="3">
    <source>
        <dbReference type="EMBL" id="EJK45673.1"/>
    </source>
</evidence>
<keyword evidence="2" id="KW-1133">Transmembrane helix</keyword>
<dbReference type="eggNOG" id="ENOG502TBGA">
    <property type="taxonomic scope" value="Eukaryota"/>
</dbReference>
<dbReference type="EMBL" id="AGNL01048344">
    <property type="protein sequence ID" value="EJK45673.1"/>
    <property type="molecule type" value="Genomic_DNA"/>
</dbReference>
<sequence length="573" mass="61945">MVDGSTAVAAPPPTPRERGTLRDTLPGRPFAIFLILTACAVCSALAASLVVYSFPDKYEFANDATVYLFLVACLGSVSTAVGAVFGDSLTHLLAFGVAIMFVDYADVASALVAAAPPMMVIILSLFKDTRDVISSLDLLNSAMVRSVLVIPFLTFVHQSLANPEVVKFSTVPIITVSFMTLLLMHMYHKNRAHKHGSLLVSEMKSQAIFAGVAILMSCVIVHGNPNTSLIVLASFLLGSVFTLLMSCMFGATADVWFAVGTGQWQMVSLDTLGLMVYFMSPAVILYLRFLAKYGKLIASYSSSGRDMLQSAGLLNTGGLDGKEMLPLSLVMSLAAIMAVGVPLFNSLCPLGGYLFCRAYTHGQPNTKKVAICIYFAEMPKDGVKVINLCRELAKRNALLNFLVTLEELTMYPSELKLIAQKGHTLVLAPSNYDERYRGLGILKSSKQSCNLQISHHDYEAMLGETPKWMLAKSSDSRHPSFLHEARKLGLKVVYWSTISSDKQTILKDCQDKNGGSIVLVQSSFAGDGLLPLLDELLGQLDGFMFESLNAVVRDDAGMKLGGTDTSPPQHEGG</sequence>
<feature type="transmembrane region" description="Helical" evidence="2">
    <location>
        <begin position="324"/>
        <end position="344"/>
    </location>
</feature>
<proteinExistence type="predicted"/>